<comment type="caution">
    <text evidence="2">The sequence shown here is derived from an EMBL/GenBank/DDBJ whole genome shotgun (WGS) entry which is preliminary data.</text>
</comment>
<evidence type="ECO:0000256" key="1">
    <source>
        <dbReference type="SAM" id="MobiDB-lite"/>
    </source>
</evidence>
<gene>
    <name evidence="2" type="ORF">CHARACLAT_023918</name>
</gene>
<evidence type="ECO:0000313" key="3">
    <source>
        <dbReference type="Proteomes" id="UP001352852"/>
    </source>
</evidence>
<keyword evidence="3" id="KW-1185">Reference proteome</keyword>
<evidence type="ECO:0000313" key="2">
    <source>
        <dbReference type="EMBL" id="MED6268582.1"/>
    </source>
</evidence>
<feature type="region of interest" description="Disordered" evidence="1">
    <location>
        <begin position="1"/>
        <end position="143"/>
    </location>
</feature>
<reference evidence="2 3" key="1">
    <citation type="submission" date="2021-06" db="EMBL/GenBank/DDBJ databases">
        <authorList>
            <person name="Palmer J.M."/>
        </authorList>
    </citation>
    <scope>NUCLEOTIDE SEQUENCE [LARGE SCALE GENOMIC DNA]</scope>
    <source>
        <strain evidence="2 3">CL_MEX2019</strain>
        <tissue evidence="2">Muscle</tissue>
    </source>
</reference>
<dbReference type="Proteomes" id="UP001352852">
    <property type="component" value="Unassembled WGS sequence"/>
</dbReference>
<sequence>MKRKGKNPPQSQCRSPRELQRQAHRHRHLHCNRSSHGPRDPRPGTHNSPSRGPTESRGPDPSKQPPEVSRHTKAPSSGHENHKYTSRQKHQPLAGSVEKIGPTARRGSKPKTQPDTKRGTHSHNHTFPPSCIHIKTLTPTEPT</sequence>
<feature type="compositionally biased region" description="Basic residues" evidence="1">
    <location>
        <begin position="22"/>
        <end position="33"/>
    </location>
</feature>
<name>A0ABU7D0Y4_9TELE</name>
<organism evidence="2 3">
    <name type="scientific">Characodon lateralis</name>
    <dbReference type="NCBI Taxonomy" id="208331"/>
    <lineage>
        <taxon>Eukaryota</taxon>
        <taxon>Metazoa</taxon>
        <taxon>Chordata</taxon>
        <taxon>Craniata</taxon>
        <taxon>Vertebrata</taxon>
        <taxon>Euteleostomi</taxon>
        <taxon>Actinopterygii</taxon>
        <taxon>Neopterygii</taxon>
        <taxon>Teleostei</taxon>
        <taxon>Neoteleostei</taxon>
        <taxon>Acanthomorphata</taxon>
        <taxon>Ovalentaria</taxon>
        <taxon>Atherinomorphae</taxon>
        <taxon>Cyprinodontiformes</taxon>
        <taxon>Goodeidae</taxon>
        <taxon>Characodon</taxon>
    </lineage>
</organism>
<accession>A0ABU7D0Y4</accession>
<proteinExistence type="predicted"/>
<dbReference type="EMBL" id="JAHUTJ010010777">
    <property type="protein sequence ID" value="MED6268582.1"/>
    <property type="molecule type" value="Genomic_DNA"/>
</dbReference>
<protein>
    <submittedName>
        <fullName evidence="2">Uncharacterized protein</fullName>
    </submittedName>
</protein>